<dbReference type="RefSeq" id="WP_256137016.1">
    <property type="nucleotide sequence ID" value="NZ_JANGAB010000476.1"/>
</dbReference>
<reference evidence="2" key="1">
    <citation type="submission" date="2022-06" db="EMBL/GenBank/DDBJ databases">
        <title>Isolation of gut microbiota from human fecal samples.</title>
        <authorList>
            <person name="Pamer E.G."/>
            <person name="Barat B."/>
            <person name="Waligurski E."/>
            <person name="Medina S."/>
            <person name="Paddock L."/>
            <person name="Mostad J."/>
        </authorList>
    </citation>
    <scope>NUCLEOTIDE SEQUENCE</scope>
    <source>
        <strain evidence="2">DFI.7.96</strain>
    </source>
</reference>
<evidence type="ECO:0000256" key="1">
    <source>
        <dbReference type="SAM" id="SignalP"/>
    </source>
</evidence>
<feature type="signal peptide" evidence="1">
    <location>
        <begin position="1"/>
        <end position="20"/>
    </location>
</feature>
<dbReference type="Proteomes" id="UP001205063">
    <property type="component" value="Unassembled WGS sequence"/>
</dbReference>
<evidence type="ECO:0000313" key="2">
    <source>
        <dbReference type="EMBL" id="MCQ4950946.1"/>
    </source>
</evidence>
<keyword evidence="1" id="KW-0732">Signal</keyword>
<sequence>MNKHTFFLFLAIIITSCSNAQGNSDIPLPSGKSIYIPKELQGMDLQNPASQWSYHRMAYTEN</sequence>
<gene>
    <name evidence="2" type="ORF">NE646_15105</name>
</gene>
<dbReference type="PROSITE" id="PS51257">
    <property type="entry name" value="PROKAR_LIPOPROTEIN"/>
    <property type="match status" value="1"/>
</dbReference>
<name>A0AAW5KDC5_9FIRM</name>
<protein>
    <submittedName>
        <fullName evidence="2">Uncharacterized protein</fullName>
    </submittedName>
</protein>
<dbReference type="EMBL" id="JANGAB010000476">
    <property type="protein sequence ID" value="MCQ4950946.1"/>
    <property type="molecule type" value="Genomic_DNA"/>
</dbReference>
<feature type="chain" id="PRO_5043375074" evidence="1">
    <location>
        <begin position="21"/>
        <end position="62"/>
    </location>
</feature>
<feature type="non-terminal residue" evidence="2">
    <location>
        <position position="62"/>
    </location>
</feature>
<organism evidence="2 3">
    <name type="scientific">Bittarella massiliensis</name>
    <name type="common">ex Durand et al. 2017</name>
    <dbReference type="NCBI Taxonomy" id="1720313"/>
    <lineage>
        <taxon>Bacteria</taxon>
        <taxon>Bacillati</taxon>
        <taxon>Bacillota</taxon>
        <taxon>Clostridia</taxon>
        <taxon>Eubacteriales</taxon>
        <taxon>Oscillospiraceae</taxon>
        <taxon>Bittarella (ex Durand et al. 2017)</taxon>
    </lineage>
</organism>
<accession>A0AAW5KDC5</accession>
<comment type="caution">
    <text evidence="2">The sequence shown here is derived from an EMBL/GenBank/DDBJ whole genome shotgun (WGS) entry which is preliminary data.</text>
</comment>
<dbReference type="AlphaFoldDB" id="A0AAW5KDC5"/>
<evidence type="ECO:0000313" key="3">
    <source>
        <dbReference type="Proteomes" id="UP001205063"/>
    </source>
</evidence>
<proteinExistence type="predicted"/>